<organism evidence="2 3">
    <name type="scientific">Nostoc linckia z8</name>
    <dbReference type="NCBI Taxonomy" id="1628746"/>
    <lineage>
        <taxon>Bacteria</taxon>
        <taxon>Bacillati</taxon>
        <taxon>Cyanobacteriota</taxon>
        <taxon>Cyanophyceae</taxon>
        <taxon>Nostocales</taxon>
        <taxon>Nostocaceae</taxon>
        <taxon>Nostoc</taxon>
    </lineage>
</organism>
<keyword evidence="1" id="KW-0472">Membrane</keyword>
<reference evidence="2 3" key="1">
    <citation type="submission" date="2015-02" db="EMBL/GenBank/DDBJ databases">
        <title>Nostoc linckia genome annotation.</title>
        <authorList>
            <person name="Zhou Z."/>
        </authorList>
    </citation>
    <scope>NUCLEOTIDE SEQUENCE [LARGE SCALE GENOMIC DNA]</scope>
    <source>
        <strain evidence="3">z8</strain>
    </source>
</reference>
<dbReference type="AlphaFoldDB" id="A0A9Q6EJN1"/>
<sequence>MLNLEKLIKELGNLGEYLLSLLSTFIAYYDDLYGYPWGRIQLIGILCLGFGFYLGLINLILESPVS</sequence>
<keyword evidence="1" id="KW-1133">Transmembrane helix</keyword>
<keyword evidence="1" id="KW-0812">Transmembrane</keyword>
<gene>
    <name evidence="2" type="ORF">VF08_23620</name>
</gene>
<evidence type="ECO:0000256" key="1">
    <source>
        <dbReference type="SAM" id="Phobius"/>
    </source>
</evidence>
<proteinExistence type="predicted"/>
<feature type="transmembrane region" description="Helical" evidence="1">
    <location>
        <begin position="12"/>
        <end position="29"/>
    </location>
</feature>
<feature type="transmembrane region" description="Helical" evidence="1">
    <location>
        <begin position="41"/>
        <end position="61"/>
    </location>
</feature>
<comment type="caution">
    <text evidence="2">The sequence shown here is derived from an EMBL/GenBank/DDBJ whole genome shotgun (WGS) entry which is preliminary data.</text>
</comment>
<accession>A0A9Q6EJN1</accession>
<dbReference type="EMBL" id="LAHD01000079">
    <property type="protein sequence ID" value="PHK00656.1"/>
    <property type="molecule type" value="Genomic_DNA"/>
</dbReference>
<evidence type="ECO:0000313" key="2">
    <source>
        <dbReference type="EMBL" id="PHK00656.1"/>
    </source>
</evidence>
<name>A0A9Q6EJN1_NOSLI</name>
<evidence type="ECO:0000313" key="3">
    <source>
        <dbReference type="Proteomes" id="UP000222310"/>
    </source>
</evidence>
<dbReference type="Proteomes" id="UP000222310">
    <property type="component" value="Unassembled WGS sequence"/>
</dbReference>
<protein>
    <submittedName>
        <fullName evidence="2">Uncharacterized protein</fullName>
    </submittedName>
</protein>